<accession>A0ABV8F7G5</accession>
<proteinExistence type="predicted"/>
<evidence type="ECO:0000256" key="7">
    <source>
        <dbReference type="ARBA" id="ARBA00023136"/>
    </source>
</evidence>
<keyword evidence="2" id="KW-1003">Cell membrane</keyword>
<keyword evidence="11" id="KW-1185">Reference proteome</keyword>
<dbReference type="Pfam" id="PF13231">
    <property type="entry name" value="PMT_2"/>
    <property type="match status" value="1"/>
</dbReference>
<comment type="caution">
    <text evidence="10">The sequence shown here is derived from an EMBL/GenBank/DDBJ whole genome shotgun (WGS) entry which is preliminary data.</text>
</comment>
<dbReference type="PANTHER" id="PTHR33908">
    <property type="entry name" value="MANNOSYLTRANSFERASE YKCB-RELATED"/>
    <property type="match status" value="1"/>
</dbReference>
<evidence type="ECO:0000259" key="9">
    <source>
        <dbReference type="Pfam" id="PF13231"/>
    </source>
</evidence>
<evidence type="ECO:0000313" key="11">
    <source>
        <dbReference type="Proteomes" id="UP001595698"/>
    </source>
</evidence>
<feature type="domain" description="Glycosyltransferase RgtA/B/C/D-like" evidence="9">
    <location>
        <begin position="64"/>
        <end position="224"/>
    </location>
</feature>
<feature type="transmembrane region" description="Helical" evidence="8">
    <location>
        <begin position="117"/>
        <end position="136"/>
    </location>
</feature>
<dbReference type="PANTHER" id="PTHR33908:SF11">
    <property type="entry name" value="MEMBRANE PROTEIN"/>
    <property type="match status" value="1"/>
</dbReference>
<dbReference type="InterPro" id="IPR038731">
    <property type="entry name" value="RgtA/B/C-like"/>
</dbReference>
<organism evidence="10 11">
    <name type="scientific">Streptosporangium jomthongense</name>
    <dbReference type="NCBI Taxonomy" id="1193683"/>
    <lineage>
        <taxon>Bacteria</taxon>
        <taxon>Bacillati</taxon>
        <taxon>Actinomycetota</taxon>
        <taxon>Actinomycetes</taxon>
        <taxon>Streptosporangiales</taxon>
        <taxon>Streptosporangiaceae</taxon>
        <taxon>Streptosporangium</taxon>
    </lineage>
</organism>
<dbReference type="EC" id="2.4.-.-" evidence="10"/>
<feature type="transmembrane region" description="Helical" evidence="8">
    <location>
        <begin position="22"/>
        <end position="41"/>
    </location>
</feature>
<name>A0ABV8F7G5_9ACTN</name>
<evidence type="ECO:0000256" key="2">
    <source>
        <dbReference type="ARBA" id="ARBA00022475"/>
    </source>
</evidence>
<feature type="transmembrane region" description="Helical" evidence="8">
    <location>
        <begin position="206"/>
        <end position="227"/>
    </location>
</feature>
<evidence type="ECO:0000256" key="5">
    <source>
        <dbReference type="ARBA" id="ARBA00022692"/>
    </source>
</evidence>
<dbReference type="Proteomes" id="UP001595698">
    <property type="component" value="Unassembled WGS sequence"/>
</dbReference>
<evidence type="ECO:0000256" key="1">
    <source>
        <dbReference type="ARBA" id="ARBA00004651"/>
    </source>
</evidence>
<evidence type="ECO:0000313" key="10">
    <source>
        <dbReference type="EMBL" id="MFC3984511.1"/>
    </source>
</evidence>
<feature type="transmembrane region" description="Helical" evidence="8">
    <location>
        <begin position="247"/>
        <end position="273"/>
    </location>
</feature>
<sequence>MDTATAAVAAKKEAASTRSAKVWTGIVSGAVAVLLLAYAGGPGYYVDELYFRVAGEHLAWGYADQPLLVPLLSWAQIALFGDSLTAIRVVPAVLGGVAVFVAGLTAGELGAGRRRQVLAACAAAASLATLAAGHVLHPTAVDHLVWVTACWLVIRIIRTGDQRLWLAAGAVAGVGLLAKYLVVLLAVGLAAGLLIAGPRRILLSRWAAGGAALALLIGAPGLVWQAVNGWPQLTMAGVLTSGDSGVVDFLVGQVLMIGPFLAPVWVAGLVALLRRAEWRSYRLVAVAYLVMVPVLMLLGAEPRYTEGLLSVLLTAGCVRAATPARRLWLGVAAVVNGVLAALMVLPVLPVSTYAANPVLAALGEEQFGQTGWPSLAAQVAAVHRALPESERRRAVVYAQNYGEAGALDRYGPAYGLPPVYSGHNAYAGFGRPADAKDVVIAVGVDRAAFSALFERCEARGRLTFDVPHFEEGRELLVCVGPRRPWSSMWDGLRWTGTF</sequence>
<protein>
    <submittedName>
        <fullName evidence="10">Glycosyltransferase family 39 protein</fullName>
        <ecNumber evidence="10">2.4.-.-</ecNumber>
    </submittedName>
</protein>
<evidence type="ECO:0000256" key="8">
    <source>
        <dbReference type="SAM" id="Phobius"/>
    </source>
</evidence>
<dbReference type="EMBL" id="JBHSBC010000035">
    <property type="protein sequence ID" value="MFC3984511.1"/>
    <property type="molecule type" value="Genomic_DNA"/>
</dbReference>
<feature type="transmembrane region" description="Helical" evidence="8">
    <location>
        <begin position="164"/>
        <end position="194"/>
    </location>
</feature>
<gene>
    <name evidence="10" type="ORF">ACFOYY_30550</name>
</gene>
<feature type="transmembrane region" description="Helical" evidence="8">
    <location>
        <begin position="280"/>
        <end position="298"/>
    </location>
</feature>
<dbReference type="RefSeq" id="WP_386194391.1">
    <property type="nucleotide sequence ID" value="NZ_JBHSBC010000035.1"/>
</dbReference>
<keyword evidence="5 8" id="KW-0812">Transmembrane</keyword>
<feature type="transmembrane region" description="Helical" evidence="8">
    <location>
        <begin position="86"/>
        <end position="105"/>
    </location>
</feature>
<dbReference type="GO" id="GO:0016757">
    <property type="term" value="F:glycosyltransferase activity"/>
    <property type="evidence" value="ECO:0007669"/>
    <property type="project" value="UniProtKB-KW"/>
</dbReference>
<keyword evidence="6 8" id="KW-1133">Transmembrane helix</keyword>
<dbReference type="InterPro" id="IPR050297">
    <property type="entry name" value="LipidA_mod_glycosyltrf_83"/>
</dbReference>
<evidence type="ECO:0000256" key="6">
    <source>
        <dbReference type="ARBA" id="ARBA00022989"/>
    </source>
</evidence>
<keyword evidence="7 8" id="KW-0472">Membrane</keyword>
<feature type="transmembrane region" description="Helical" evidence="8">
    <location>
        <begin position="328"/>
        <end position="348"/>
    </location>
</feature>
<keyword evidence="3 10" id="KW-0328">Glycosyltransferase</keyword>
<keyword evidence="4 10" id="KW-0808">Transferase</keyword>
<comment type="subcellular location">
    <subcellularLocation>
        <location evidence="1">Cell membrane</location>
        <topology evidence="1">Multi-pass membrane protein</topology>
    </subcellularLocation>
</comment>
<evidence type="ECO:0000256" key="4">
    <source>
        <dbReference type="ARBA" id="ARBA00022679"/>
    </source>
</evidence>
<evidence type="ECO:0000256" key="3">
    <source>
        <dbReference type="ARBA" id="ARBA00022676"/>
    </source>
</evidence>
<reference evidence="11" key="1">
    <citation type="journal article" date="2019" name="Int. J. Syst. Evol. Microbiol.">
        <title>The Global Catalogue of Microorganisms (GCM) 10K type strain sequencing project: providing services to taxonomists for standard genome sequencing and annotation.</title>
        <authorList>
            <consortium name="The Broad Institute Genomics Platform"/>
            <consortium name="The Broad Institute Genome Sequencing Center for Infectious Disease"/>
            <person name="Wu L."/>
            <person name="Ma J."/>
        </authorList>
    </citation>
    <scope>NUCLEOTIDE SEQUENCE [LARGE SCALE GENOMIC DNA]</scope>
    <source>
        <strain evidence="11">TBRC 7912</strain>
    </source>
</reference>